<keyword evidence="1" id="KW-1133">Transmembrane helix</keyword>
<evidence type="ECO:0000256" key="1">
    <source>
        <dbReference type="SAM" id="Phobius"/>
    </source>
</evidence>
<protein>
    <recommendedName>
        <fullName evidence="2">DUF8173 domain-containing protein</fullName>
    </recommendedName>
</protein>
<comment type="caution">
    <text evidence="3">The sequence shown here is derived from an EMBL/GenBank/DDBJ whole genome shotgun (WGS) entry which is preliminary data.</text>
</comment>
<dbReference type="InterPro" id="IPR058486">
    <property type="entry name" value="DUF8173"/>
</dbReference>
<dbReference type="EMBL" id="VTAW01000005">
    <property type="protein sequence ID" value="TYT62935.1"/>
    <property type="molecule type" value="Genomic_DNA"/>
</dbReference>
<reference evidence="3 4" key="1">
    <citation type="submission" date="2019-08" db="EMBL/GenBank/DDBJ databases">
        <title>Archaea genome.</title>
        <authorList>
            <person name="Kajale S."/>
            <person name="Shouche Y."/>
            <person name="Deshpande N."/>
            <person name="Sharma A."/>
        </authorList>
    </citation>
    <scope>NUCLEOTIDE SEQUENCE [LARGE SCALE GENOMIC DNA]</scope>
    <source>
        <strain evidence="3 4">ESP3B_9</strain>
    </source>
</reference>
<feature type="transmembrane region" description="Helical" evidence="1">
    <location>
        <begin position="106"/>
        <end position="128"/>
    </location>
</feature>
<keyword evidence="4" id="KW-1185">Reference proteome</keyword>
<sequence length="182" mass="18562">MPSLRTLAVSGFLALAVFPAGVSAQGTSDPALEFGLQFLVSLTIYAILGVALVGIGPQYARETVTELHEEPIRALLWGLLAGVVVPIVLVLFAITIIGLIVTIPGLIVLFCVGVVGLAVAVVWVGDLLTGGHGAVGAGTALVGALVLAILSAIPVLGELVTTIVGYLGIGVVTRRLYRSWSG</sequence>
<proteinExistence type="predicted"/>
<dbReference type="Proteomes" id="UP000324104">
    <property type="component" value="Unassembled WGS sequence"/>
</dbReference>
<feature type="transmembrane region" description="Helical" evidence="1">
    <location>
        <begin position="75"/>
        <end position="100"/>
    </location>
</feature>
<accession>A0A5D5APZ7</accession>
<dbReference type="Pfam" id="PF26514">
    <property type="entry name" value="DUF8173"/>
    <property type="match status" value="1"/>
</dbReference>
<evidence type="ECO:0000313" key="4">
    <source>
        <dbReference type="Proteomes" id="UP000324104"/>
    </source>
</evidence>
<dbReference type="AlphaFoldDB" id="A0A5D5APZ7"/>
<keyword evidence="1" id="KW-0812">Transmembrane</keyword>
<feature type="transmembrane region" description="Helical" evidence="1">
    <location>
        <begin position="34"/>
        <end position="55"/>
    </location>
</feature>
<evidence type="ECO:0000313" key="3">
    <source>
        <dbReference type="EMBL" id="TYT62935.1"/>
    </source>
</evidence>
<gene>
    <name evidence="3" type="ORF">FYC77_06380</name>
</gene>
<feature type="transmembrane region" description="Helical" evidence="1">
    <location>
        <begin position="135"/>
        <end position="153"/>
    </location>
</feature>
<name>A0A5D5APZ7_9EURY</name>
<feature type="domain" description="DUF8173" evidence="2">
    <location>
        <begin position="1"/>
        <end position="181"/>
    </location>
</feature>
<feature type="transmembrane region" description="Helical" evidence="1">
    <location>
        <begin position="159"/>
        <end position="177"/>
    </location>
</feature>
<organism evidence="3 4">
    <name type="scientific">Natrialba swarupiae</name>
    <dbReference type="NCBI Taxonomy" id="2448032"/>
    <lineage>
        <taxon>Archaea</taxon>
        <taxon>Methanobacteriati</taxon>
        <taxon>Methanobacteriota</taxon>
        <taxon>Stenosarchaea group</taxon>
        <taxon>Halobacteria</taxon>
        <taxon>Halobacteriales</taxon>
        <taxon>Natrialbaceae</taxon>
        <taxon>Natrialba</taxon>
    </lineage>
</organism>
<evidence type="ECO:0000259" key="2">
    <source>
        <dbReference type="Pfam" id="PF26514"/>
    </source>
</evidence>
<keyword evidence="1" id="KW-0472">Membrane</keyword>
<dbReference type="RefSeq" id="WP_149080664.1">
    <property type="nucleotide sequence ID" value="NZ_VTAW01000005.1"/>
</dbReference>